<evidence type="ECO:0000313" key="2">
    <source>
        <dbReference type="Proteomes" id="UP001595444"/>
    </source>
</evidence>
<keyword evidence="2" id="KW-1185">Reference proteome</keyword>
<dbReference type="SUPFAM" id="SSF55331">
    <property type="entry name" value="Tautomerase/MIF"/>
    <property type="match status" value="1"/>
</dbReference>
<dbReference type="InterPro" id="IPR004220">
    <property type="entry name" value="5-COMe_2-OHmuconate_Isoase"/>
</dbReference>
<organism evidence="1 2">
    <name type="scientific">Kordiimonas pumila</name>
    <dbReference type="NCBI Taxonomy" id="2161677"/>
    <lineage>
        <taxon>Bacteria</taxon>
        <taxon>Pseudomonadati</taxon>
        <taxon>Pseudomonadota</taxon>
        <taxon>Alphaproteobacteria</taxon>
        <taxon>Kordiimonadales</taxon>
        <taxon>Kordiimonadaceae</taxon>
        <taxon>Kordiimonas</taxon>
    </lineage>
</organism>
<dbReference type="EMBL" id="JBHRSL010000006">
    <property type="protein sequence ID" value="MFC3051998.1"/>
    <property type="molecule type" value="Genomic_DNA"/>
</dbReference>
<name>A0ABV7D489_9PROT</name>
<dbReference type="RefSeq" id="WP_194215412.1">
    <property type="nucleotide sequence ID" value="NZ_CP061205.1"/>
</dbReference>
<proteinExistence type="predicted"/>
<comment type="caution">
    <text evidence="1">The sequence shown here is derived from an EMBL/GenBank/DDBJ whole genome shotgun (WGS) entry which is preliminary data.</text>
</comment>
<dbReference type="PANTHER" id="PTHR37950">
    <property type="entry name" value="4-HYDROXYPHENYLACETATE CATABOLISM PROTEIN"/>
    <property type="match status" value="1"/>
</dbReference>
<dbReference type="Gene3D" id="3.30.429.10">
    <property type="entry name" value="Macrophage Migration Inhibitory Factor"/>
    <property type="match status" value="1"/>
</dbReference>
<dbReference type="Pfam" id="PF02962">
    <property type="entry name" value="CHMI"/>
    <property type="match status" value="1"/>
</dbReference>
<evidence type="ECO:0000313" key="1">
    <source>
        <dbReference type="EMBL" id="MFC3051998.1"/>
    </source>
</evidence>
<accession>A0ABV7D489</accession>
<sequence>MPHISVEYARDDDLDCKIEDILDTILEVADQSSVIVLENLKLRAIPCSQYRVSGRKGEAFLHVNVAMMEGPSLSAREELSDALFAALTKLLPDLKQITIDLREMNPRTYRKR</sequence>
<protein>
    <submittedName>
        <fullName evidence="1">5-carboxymethyl-2-hydroxymuconate Delta-isomerase</fullName>
    </submittedName>
</protein>
<reference evidence="2" key="1">
    <citation type="journal article" date="2019" name="Int. J. Syst. Evol. Microbiol.">
        <title>The Global Catalogue of Microorganisms (GCM) 10K type strain sequencing project: providing services to taxonomists for standard genome sequencing and annotation.</title>
        <authorList>
            <consortium name="The Broad Institute Genomics Platform"/>
            <consortium name="The Broad Institute Genome Sequencing Center for Infectious Disease"/>
            <person name="Wu L."/>
            <person name="Ma J."/>
        </authorList>
    </citation>
    <scope>NUCLEOTIDE SEQUENCE [LARGE SCALE GENOMIC DNA]</scope>
    <source>
        <strain evidence="2">KCTC 62164</strain>
    </source>
</reference>
<gene>
    <name evidence="1" type="ORF">ACFOKA_08775</name>
</gene>
<dbReference type="PANTHER" id="PTHR37950:SF1">
    <property type="entry name" value="4-HYDROXYPHENYLACETATE CATABOLISM PROTEIN"/>
    <property type="match status" value="1"/>
</dbReference>
<dbReference type="InterPro" id="IPR014347">
    <property type="entry name" value="Tautomerase/MIF_sf"/>
</dbReference>
<dbReference type="Proteomes" id="UP001595444">
    <property type="component" value="Unassembled WGS sequence"/>
</dbReference>